<reference evidence="3" key="1">
    <citation type="submission" date="2018-02" db="EMBL/GenBank/DDBJ databases">
        <authorList>
            <person name="Clavel T."/>
            <person name="Strowig T."/>
        </authorList>
    </citation>
    <scope>NUCLEOTIDE SEQUENCE [LARGE SCALE GENOMIC DNA]</scope>
    <source>
        <strain evidence="3">DSM 100764</strain>
    </source>
</reference>
<feature type="region of interest" description="Disordered" evidence="1">
    <location>
        <begin position="1"/>
        <end position="35"/>
    </location>
</feature>
<dbReference type="EMBL" id="PUBV01000006">
    <property type="protein sequence ID" value="PWB08404.1"/>
    <property type="molecule type" value="Genomic_DNA"/>
</dbReference>
<sequence>MPHIGYDGLEPIISNRQNTTDDMESKHSQTNGMPLANEVGVTNADGLFRGIKARSPQYVLGTKNGDIRTSNVTEEKILDAIDDIEDNGCVYLEKCVPVVLVSDAKAYSIDYFKDSSIAVCFMVNGYMLRMWRSDVDCDMAADIMCDFFRTASLPDMTGWHCQKIHSEQEKAETKLCVDGEDFRYFGSQDVVIALDNIIEGKSQWMLYDFTNGDGGYVNIRRYDKDTALATGYKVEYVRWSEPLPIGYRGVIFDAGLLRSWLWSLIDDERLPDPLDDWESFDVNDYFERLVFRFLDEEKDER</sequence>
<proteinExistence type="predicted"/>
<evidence type="ECO:0000313" key="2">
    <source>
        <dbReference type="EMBL" id="PWB08404.1"/>
    </source>
</evidence>
<protein>
    <submittedName>
        <fullName evidence="2">Uncharacterized protein</fullName>
    </submittedName>
</protein>
<gene>
    <name evidence="2" type="ORF">C5O25_04335</name>
</gene>
<evidence type="ECO:0000256" key="1">
    <source>
        <dbReference type="SAM" id="MobiDB-lite"/>
    </source>
</evidence>
<keyword evidence="3" id="KW-1185">Reference proteome</keyword>
<name>A0A2V1IUH7_9BACT</name>
<accession>A0A2V1IUH7</accession>
<dbReference type="Proteomes" id="UP000244925">
    <property type="component" value="Unassembled WGS sequence"/>
</dbReference>
<dbReference type="AlphaFoldDB" id="A0A2V1IUH7"/>
<evidence type="ECO:0000313" key="3">
    <source>
        <dbReference type="Proteomes" id="UP000244925"/>
    </source>
</evidence>
<organism evidence="2 3">
    <name type="scientific">Paramuribaculum intestinale</name>
    <dbReference type="NCBI Taxonomy" id="2094151"/>
    <lineage>
        <taxon>Bacteria</taxon>
        <taxon>Pseudomonadati</taxon>
        <taxon>Bacteroidota</taxon>
        <taxon>Bacteroidia</taxon>
        <taxon>Bacteroidales</taxon>
        <taxon>Muribaculaceae</taxon>
        <taxon>Paramuribaculum</taxon>
    </lineage>
</organism>
<comment type="caution">
    <text evidence="2">The sequence shown here is derived from an EMBL/GenBank/DDBJ whole genome shotgun (WGS) entry which is preliminary data.</text>
</comment>